<accession>A0AB40C5R9</accession>
<dbReference type="Pfam" id="PF08315">
    <property type="entry name" value="cwf18"/>
    <property type="match status" value="1"/>
</dbReference>
<dbReference type="InterPro" id="IPR013169">
    <property type="entry name" value="mRNA_splic_Cwf18-like"/>
</dbReference>
<feature type="compositionally biased region" description="Acidic residues" evidence="2">
    <location>
        <begin position="92"/>
        <end position="101"/>
    </location>
</feature>
<reference evidence="4" key="1">
    <citation type="submission" date="2025-08" db="UniProtKB">
        <authorList>
            <consortium name="RefSeq"/>
        </authorList>
    </citation>
    <scope>IDENTIFICATION</scope>
</reference>
<dbReference type="PANTHER" id="PTHR31551:SF1">
    <property type="entry name" value="COILED-COIL DOMAIN-CONTAINING PROTEIN 12"/>
    <property type="match status" value="1"/>
</dbReference>
<keyword evidence="1" id="KW-0175">Coiled coil</keyword>
<dbReference type="GO" id="GO:0071014">
    <property type="term" value="C:post-mRNA release spliceosomal complex"/>
    <property type="evidence" value="ECO:0007669"/>
    <property type="project" value="TreeGrafter"/>
</dbReference>
<feature type="region of interest" description="Disordered" evidence="2">
    <location>
        <begin position="1"/>
        <end position="102"/>
    </location>
</feature>
<dbReference type="GO" id="GO:0005684">
    <property type="term" value="C:U2-type spliceosomal complex"/>
    <property type="evidence" value="ECO:0007669"/>
    <property type="project" value="TreeGrafter"/>
</dbReference>
<dbReference type="GeneID" id="120272407"/>
<evidence type="ECO:0000256" key="2">
    <source>
        <dbReference type="SAM" id="MobiDB-lite"/>
    </source>
</evidence>
<name>A0AB40C5R9_DIOCR</name>
<dbReference type="RefSeq" id="XP_039135165.1">
    <property type="nucleotide sequence ID" value="XM_039279231.1"/>
</dbReference>
<proteinExistence type="predicted"/>
<gene>
    <name evidence="4" type="primary">LOC120272407</name>
</gene>
<feature type="compositionally biased region" description="Acidic residues" evidence="2">
    <location>
        <begin position="43"/>
        <end position="60"/>
    </location>
</feature>
<keyword evidence="3" id="KW-1185">Reference proteome</keyword>
<evidence type="ECO:0000313" key="3">
    <source>
        <dbReference type="Proteomes" id="UP001515500"/>
    </source>
</evidence>
<dbReference type="Proteomes" id="UP001515500">
    <property type="component" value="Chromosome 11"/>
</dbReference>
<protein>
    <submittedName>
        <fullName evidence="4">Coiled-coil domain-containing protein 12</fullName>
    </submittedName>
</protein>
<evidence type="ECO:0000313" key="4">
    <source>
        <dbReference type="RefSeq" id="XP_039135165.1"/>
    </source>
</evidence>
<feature type="coiled-coil region" evidence="1">
    <location>
        <begin position="163"/>
        <end position="190"/>
    </location>
</feature>
<sequence length="204" mass="22974">MAAEEEGSIGQASNSRRERLKALRAAQDLLNTPDEDGTKPQDPSEDQQQEDEAAGGEDEVGQAAAARRLRLQALKEANELLSTPDEGSRQDETEETEDAEEEMKFNLKFRNYLPHDEQLQRGKLPPAVLPKFEDPVAPVAPPPEKIEIPFVNIAPKKPNWDLRRDVQKRLEKLEKRTQIALRQLMLEQEKEREASEAGSGVTED</sequence>
<organism evidence="3 4">
    <name type="scientific">Dioscorea cayennensis subsp. rotundata</name>
    <name type="common">White Guinea yam</name>
    <name type="synonym">Dioscorea rotundata</name>
    <dbReference type="NCBI Taxonomy" id="55577"/>
    <lineage>
        <taxon>Eukaryota</taxon>
        <taxon>Viridiplantae</taxon>
        <taxon>Streptophyta</taxon>
        <taxon>Embryophyta</taxon>
        <taxon>Tracheophyta</taxon>
        <taxon>Spermatophyta</taxon>
        <taxon>Magnoliopsida</taxon>
        <taxon>Liliopsida</taxon>
        <taxon>Dioscoreales</taxon>
        <taxon>Dioscoreaceae</taxon>
        <taxon>Dioscorea</taxon>
    </lineage>
</organism>
<dbReference type="PANTHER" id="PTHR31551">
    <property type="entry name" value="PRE-MRNA-SPLICING FACTOR CWF18"/>
    <property type="match status" value="1"/>
</dbReference>
<dbReference type="AlphaFoldDB" id="A0AB40C5R9"/>
<feature type="compositionally biased region" description="Low complexity" evidence="2">
    <location>
        <begin position="61"/>
        <end position="74"/>
    </location>
</feature>
<evidence type="ECO:0000256" key="1">
    <source>
        <dbReference type="SAM" id="Coils"/>
    </source>
</evidence>